<dbReference type="EMBL" id="RBRK01000146">
    <property type="protein sequence ID" value="RMQ71295.1"/>
    <property type="molecule type" value="Genomic_DNA"/>
</dbReference>
<reference evidence="2 3" key="1">
    <citation type="submission" date="2018-08" db="EMBL/GenBank/DDBJ databases">
        <title>Recombination of ecologically and evolutionarily significant loci maintains genetic cohesion in the Pseudomonas syringae species complex.</title>
        <authorList>
            <person name="Dillon M."/>
            <person name="Thakur S."/>
            <person name="Almeida R.N.D."/>
            <person name="Weir B.S."/>
            <person name="Guttman D.S."/>
        </authorList>
    </citation>
    <scope>NUCLEOTIDE SEQUENCE [LARGE SCALE GENOMIC DNA]</scope>
    <source>
        <strain evidence="2 3">ICMP 11296</strain>
    </source>
</reference>
<evidence type="ECO:0000313" key="3">
    <source>
        <dbReference type="Proteomes" id="UP000271866"/>
    </source>
</evidence>
<sequence>MRDALRHKSAPRRKRKIGRGASRKACDAERRTIVVLPFRTLRVGMPCVTLCVTDVCRAANARLDAERPERRTDSERRHDSHLKAYG</sequence>
<dbReference type="AlphaFoldDB" id="A0A3M4NZA4"/>
<feature type="compositionally biased region" description="Basic residues" evidence="1">
    <location>
        <begin position="7"/>
        <end position="22"/>
    </location>
</feature>
<name>A0A3M4NZA4_PSEVI</name>
<evidence type="ECO:0008006" key="4">
    <source>
        <dbReference type="Google" id="ProtNLM"/>
    </source>
</evidence>
<feature type="region of interest" description="Disordered" evidence="1">
    <location>
        <begin position="1"/>
        <end position="23"/>
    </location>
</feature>
<proteinExistence type="predicted"/>
<accession>A0A3M4NZA4</accession>
<dbReference type="AntiFam" id="ANF00261">
    <property type="entry name" value="Protein of unknown function (DUF1534)"/>
</dbReference>
<organism evidence="2 3">
    <name type="scientific">Pseudomonas viridiflava</name>
    <name type="common">Phytomonas viridiflava</name>
    <dbReference type="NCBI Taxonomy" id="33069"/>
    <lineage>
        <taxon>Bacteria</taxon>
        <taxon>Pseudomonadati</taxon>
        <taxon>Pseudomonadota</taxon>
        <taxon>Gammaproteobacteria</taxon>
        <taxon>Pseudomonadales</taxon>
        <taxon>Pseudomonadaceae</taxon>
        <taxon>Pseudomonas</taxon>
    </lineage>
</organism>
<evidence type="ECO:0000313" key="2">
    <source>
        <dbReference type="EMBL" id="RMQ71295.1"/>
    </source>
</evidence>
<protein>
    <recommendedName>
        <fullName evidence="4">DUF1534 domain-containing protein</fullName>
    </recommendedName>
</protein>
<dbReference type="Proteomes" id="UP000271866">
    <property type="component" value="Unassembled WGS sequence"/>
</dbReference>
<evidence type="ECO:0000256" key="1">
    <source>
        <dbReference type="SAM" id="MobiDB-lite"/>
    </source>
</evidence>
<comment type="caution">
    <text evidence="2">The sequence shown here is derived from an EMBL/GenBank/DDBJ whole genome shotgun (WGS) entry which is preliminary data.</text>
</comment>
<feature type="region of interest" description="Disordered" evidence="1">
    <location>
        <begin position="63"/>
        <end position="86"/>
    </location>
</feature>
<gene>
    <name evidence="2" type="ORF">ALP98_01245</name>
</gene>